<organism evidence="2 3">
    <name type="scientific">Roridomyces roridus</name>
    <dbReference type="NCBI Taxonomy" id="1738132"/>
    <lineage>
        <taxon>Eukaryota</taxon>
        <taxon>Fungi</taxon>
        <taxon>Dikarya</taxon>
        <taxon>Basidiomycota</taxon>
        <taxon>Agaricomycotina</taxon>
        <taxon>Agaricomycetes</taxon>
        <taxon>Agaricomycetidae</taxon>
        <taxon>Agaricales</taxon>
        <taxon>Marasmiineae</taxon>
        <taxon>Mycenaceae</taxon>
        <taxon>Roridomyces</taxon>
    </lineage>
</organism>
<evidence type="ECO:0000313" key="3">
    <source>
        <dbReference type="Proteomes" id="UP001221142"/>
    </source>
</evidence>
<dbReference type="AlphaFoldDB" id="A0AAD7FPE9"/>
<keyword evidence="3" id="KW-1185">Reference proteome</keyword>
<reference evidence="2" key="1">
    <citation type="submission" date="2023-03" db="EMBL/GenBank/DDBJ databases">
        <title>Massive genome expansion in bonnet fungi (Mycena s.s.) driven by repeated elements and novel gene families across ecological guilds.</title>
        <authorList>
            <consortium name="Lawrence Berkeley National Laboratory"/>
            <person name="Harder C.B."/>
            <person name="Miyauchi S."/>
            <person name="Viragh M."/>
            <person name="Kuo A."/>
            <person name="Thoen E."/>
            <person name="Andreopoulos B."/>
            <person name="Lu D."/>
            <person name="Skrede I."/>
            <person name="Drula E."/>
            <person name="Henrissat B."/>
            <person name="Morin E."/>
            <person name="Kohler A."/>
            <person name="Barry K."/>
            <person name="LaButti K."/>
            <person name="Morin E."/>
            <person name="Salamov A."/>
            <person name="Lipzen A."/>
            <person name="Mereny Z."/>
            <person name="Hegedus B."/>
            <person name="Baldrian P."/>
            <person name="Stursova M."/>
            <person name="Weitz H."/>
            <person name="Taylor A."/>
            <person name="Grigoriev I.V."/>
            <person name="Nagy L.G."/>
            <person name="Martin F."/>
            <person name="Kauserud H."/>
        </authorList>
    </citation>
    <scope>NUCLEOTIDE SEQUENCE</scope>
    <source>
        <strain evidence="2">9284</strain>
    </source>
</reference>
<dbReference type="Proteomes" id="UP001221142">
    <property type="component" value="Unassembled WGS sequence"/>
</dbReference>
<name>A0AAD7FPE9_9AGAR</name>
<feature type="region of interest" description="Disordered" evidence="1">
    <location>
        <begin position="100"/>
        <end position="150"/>
    </location>
</feature>
<proteinExistence type="predicted"/>
<protein>
    <submittedName>
        <fullName evidence="2">Uncharacterized protein</fullName>
    </submittedName>
</protein>
<accession>A0AAD7FPE9</accession>
<gene>
    <name evidence="2" type="ORF">FB45DRAFT_1026228</name>
</gene>
<dbReference type="EMBL" id="JARKIF010000007">
    <property type="protein sequence ID" value="KAJ7635346.1"/>
    <property type="molecule type" value="Genomic_DNA"/>
</dbReference>
<evidence type="ECO:0000313" key="2">
    <source>
        <dbReference type="EMBL" id="KAJ7635346.1"/>
    </source>
</evidence>
<evidence type="ECO:0000256" key="1">
    <source>
        <dbReference type="SAM" id="MobiDB-lite"/>
    </source>
</evidence>
<comment type="caution">
    <text evidence="2">The sequence shown here is derived from an EMBL/GenBank/DDBJ whole genome shotgun (WGS) entry which is preliminary data.</text>
</comment>
<sequence length="245" mass="27134">MSNHSTSNSSQPSVCVCHGLTGNEGCTLVVHDEPGFFPAHWEQGKWLTRSWSSQLAREHHTVACGRCMGNLQKQSRFCMQPLNDKVFCSNHEKQGVGCGQVGRATETESPQRTIIPVEGEESREHAWTATDSNSDSDSDSDEQAPPYQTQEATPSIIQRLWHWFSDGQQSQEQQAVLVSHSSSTRASTMAAVDDSWIAREFQCSICFDICTIPVMRDAVQSSLLQNLHRPLVIGGREGYLSILPA</sequence>